<dbReference type="RefSeq" id="WP_345133432.1">
    <property type="nucleotide sequence ID" value="NZ_BAABAT010000024.1"/>
</dbReference>
<organism evidence="2 3">
    <name type="scientific">Dactylosporangium darangshiense</name>
    <dbReference type="NCBI Taxonomy" id="579108"/>
    <lineage>
        <taxon>Bacteria</taxon>
        <taxon>Bacillati</taxon>
        <taxon>Actinomycetota</taxon>
        <taxon>Actinomycetes</taxon>
        <taxon>Micromonosporales</taxon>
        <taxon>Micromonosporaceae</taxon>
        <taxon>Dactylosporangium</taxon>
    </lineage>
</organism>
<gene>
    <name evidence="2" type="ORF">GCM10022255_069330</name>
</gene>
<protein>
    <submittedName>
        <fullName evidence="2">Uncharacterized protein</fullName>
    </submittedName>
</protein>
<proteinExistence type="predicted"/>
<sequence>MPAATAPRTPNARHGTDRRAPHTGPATGAADHHSAVDWLDRHAAEITRQARRAVAAVPEQRTAALADLRRTVHHLGRLLDKAVDGWPPPPAPDEAP</sequence>
<accession>A0ABP8DI12</accession>
<evidence type="ECO:0000256" key="1">
    <source>
        <dbReference type="SAM" id="MobiDB-lite"/>
    </source>
</evidence>
<dbReference type="EMBL" id="BAABAT010000024">
    <property type="protein sequence ID" value="GAA4256449.1"/>
    <property type="molecule type" value="Genomic_DNA"/>
</dbReference>
<reference evidence="3" key="1">
    <citation type="journal article" date="2019" name="Int. J. Syst. Evol. Microbiol.">
        <title>The Global Catalogue of Microorganisms (GCM) 10K type strain sequencing project: providing services to taxonomists for standard genome sequencing and annotation.</title>
        <authorList>
            <consortium name="The Broad Institute Genomics Platform"/>
            <consortium name="The Broad Institute Genome Sequencing Center for Infectious Disease"/>
            <person name="Wu L."/>
            <person name="Ma J."/>
        </authorList>
    </citation>
    <scope>NUCLEOTIDE SEQUENCE [LARGE SCALE GENOMIC DNA]</scope>
    <source>
        <strain evidence="3">JCM 17441</strain>
    </source>
</reference>
<evidence type="ECO:0000313" key="3">
    <source>
        <dbReference type="Proteomes" id="UP001500620"/>
    </source>
</evidence>
<feature type="compositionally biased region" description="Low complexity" evidence="1">
    <location>
        <begin position="1"/>
        <end position="13"/>
    </location>
</feature>
<name>A0ABP8DI12_9ACTN</name>
<evidence type="ECO:0000313" key="2">
    <source>
        <dbReference type="EMBL" id="GAA4256449.1"/>
    </source>
</evidence>
<keyword evidence="3" id="KW-1185">Reference proteome</keyword>
<comment type="caution">
    <text evidence="2">The sequence shown here is derived from an EMBL/GenBank/DDBJ whole genome shotgun (WGS) entry which is preliminary data.</text>
</comment>
<dbReference type="Proteomes" id="UP001500620">
    <property type="component" value="Unassembled WGS sequence"/>
</dbReference>
<feature type="region of interest" description="Disordered" evidence="1">
    <location>
        <begin position="1"/>
        <end position="34"/>
    </location>
</feature>